<evidence type="ECO:0000256" key="7">
    <source>
        <dbReference type="SAM" id="Phobius"/>
    </source>
</evidence>
<evidence type="ECO:0000313" key="8">
    <source>
        <dbReference type="EMBL" id="SHK03507.1"/>
    </source>
</evidence>
<keyword evidence="9" id="KW-1185">Reference proteome</keyword>
<feature type="transmembrane region" description="Helical" evidence="7">
    <location>
        <begin position="84"/>
        <end position="101"/>
    </location>
</feature>
<protein>
    <submittedName>
        <fullName evidence="8">Nucleoside ABC transporter membrane protein</fullName>
    </submittedName>
</protein>
<organism evidence="8 9">
    <name type="scientific">Pseudonocardia thermophila</name>
    <dbReference type="NCBI Taxonomy" id="1848"/>
    <lineage>
        <taxon>Bacteria</taxon>
        <taxon>Bacillati</taxon>
        <taxon>Actinomycetota</taxon>
        <taxon>Actinomycetes</taxon>
        <taxon>Pseudonocardiales</taxon>
        <taxon>Pseudonocardiaceae</taxon>
        <taxon>Pseudonocardia</taxon>
    </lineage>
</organism>
<accession>A0A1M6P6A4</accession>
<dbReference type="PANTHER" id="PTHR47089">
    <property type="entry name" value="ABC TRANSPORTER, PERMEASE PROTEIN"/>
    <property type="match status" value="1"/>
</dbReference>
<dbReference type="RefSeq" id="WP_073455229.1">
    <property type="nucleotide sequence ID" value="NZ_CALGVN010000053.1"/>
</dbReference>
<evidence type="ECO:0000256" key="5">
    <source>
        <dbReference type="ARBA" id="ARBA00023136"/>
    </source>
</evidence>
<feature type="transmembrane region" description="Helical" evidence="7">
    <location>
        <begin position="52"/>
        <end position="72"/>
    </location>
</feature>
<name>A0A1M6P6A4_PSETH</name>
<dbReference type="GO" id="GO:0005886">
    <property type="term" value="C:plasma membrane"/>
    <property type="evidence" value="ECO:0007669"/>
    <property type="project" value="UniProtKB-SubCell"/>
</dbReference>
<dbReference type="GO" id="GO:0022857">
    <property type="term" value="F:transmembrane transporter activity"/>
    <property type="evidence" value="ECO:0007669"/>
    <property type="project" value="InterPro"/>
</dbReference>
<dbReference type="OrthoDB" id="45037at2"/>
<keyword evidence="4 7" id="KW-1133">Transmembrane helix</keyword>
<evidence type="ECO:0000313" key="9">
    <source>
        <dbReference type="Proteomes" id="UP000184363"/>
    </source>
</evidence>
<evidence type="ECO:0000256" key="1">
    <source>
        <dbReference type="ARBA" id="ARBA00004651"/>
    </source>
</evidence>
<dbReference type="Pfam" id="PF02653">
    <property type="entry name" value="BPD_transp_2"/>
    <property type="match status" value="1"/>
</dbReference>
<gene>
    <name evidence="8" type="ORF">SAMN05443637_10274</name>
</gene>
<proteinExistence type="predicted"/>
<reference evidence="8 9" key="1">
    <citation type="submission" date="2016-11" db="EMBL/GenBank/DDBJ databases">
        <authorList>
            <person name="Jaros S."/>
            <person name="Januszkiewicz K."/>
            <person name="Wedrychowicz H."/>
        </authorList>
    </citation>
    <scope>NUCLEOTIDE SEQUENCE [LARGE SCALE GENOMIC DNA]</scope>
    <source>
        <strain evidence="8 9">DSM 43832</strain>
    </source>
</reference>
<feature type="transmembrane region" description="Helical" evidence="7">
    <location>
        <begin position="139"/>
        <end position="157"/>
    </location>
</feature>
<feature type="transmembrane region" description="Helical" evidence="7">
    <location>
        <begin position="235"/>
        <end position="257"/>
    </location>
</feature>
<keyword evidence="2" id="KW-1003">Cell membrane</keyword>
<dbReference type="EMBL" id="FRAP01000002">
    <property type="protein sequence ID" value="SHK03507.1"/>
    <property type="molecule type" value="Genomic_DNA"/>
</dbReference>
<sequence length="361" mass="36472">MSRQALRGAAVSVLAVVVALAASLVVIALTGVPLDKAAAAMWDGVFGSPAQFGATLTKFVPLVLAAVGWVIAIRAGRLNVGLEGQILAGGTASAAVGLYLTGLPTVIHLPLAVLAGAVGGAALGAVAAWLWARRGVNDFIATLLLTFIVTQLVSWLANGPMEEPTGTLGQSAPVADTARWPILIPRTTLRADILLVIVLVLAVAYMLRRTVVGYRLRLTGANPAAAQATGTRTQLIGVGALCASAAIAGVAGSSLVVASPAGNLAPGFSANYGFDGIVVALLARNSPLGCIPAALLLAALRQGGGLLEARLGISNGLVTATQAVVILLVTGTAWYAERRRPRRRTAGSSEVPAPVAEGARS</sequence>
<evidence type="ECO:0000256" key="2">
    <source>
        <dbReference type="ARBA" id="ARBA00022475"/>
    </source>
</evidence>
<dbReference type="InterPro" id="IPR001851">
    <property type="entry name" value="ABC_transp_permease"/>
</dbReference>
<comment type="subcellular location">
    <subcellularLocation>
        <location evidence="1">Cell membrane</location>
        <topology evidence="1">Multi-pass membrane protein</topology>
    </subcellularLocation>
</comment>
<feature type="transmembrane region" description="Helical" evidence="7">
    <location>
        <begin position="312"/>
        <end position="336"/>
    </location>
</feature>
<keyword evidence="3 7" id="KW-0812">Transmembrane</keyword>
<dbReference type="CDD" id="cd06580">
    <property type="entry name" value="TM_PBP1_transp_TpRbsC_like"/>
    <property type="match status" value="1"/>
</dbReference>
<dbReference type="PANTHER" id="PTHR47089:SF1">
    <property type="entry name" value="GUANOSINE ABC TRANSPORTER PERMEASE PROTEIN NUPP"/>
    <property type="match status" value="1"/>
</dbReference>
<feature type="transmembrane region" description="Helical" evidence="7">
    <location>
        <begin position="277"/>
        <end position="300"/>
    </location>
</feature>
<dbReference type="AlphaFoldDB" id="A0A1M6P6A4"/>
<dbReference type="Proteomes" id="UP000184363">
    <property type="component" value="Unassembled WGS sequence"/>
</dbReference>
<feature type="transmembrane region" description="Helical" evidence="7">
    <location>
        <begin position="189"/>
        <end position="207"/>
    </location>
</feature>
<evidence type="ECO:0000256" key="6">
    <source>
        <dbReference type="SAM" id="MobiDB-lite"/>
    </source>
</evidence>
<feature type="transmembrane region" description="Helical" evidence="7">
    <location>
        <begin position="107"/>
        <end position="132"/>
    </location>
</feature>
<feature type="region of interest" description="Disordered" evidence="6">
    <location>
        <begin position="340"/>
        <end position="361"/>
    </location>
</feature>
<dbReference type="STRING" id="1848.SAMN05443637_10274"/>
<evidence type="ECO:0000256" key="4">
    <source>
        <dbReference type="ARBA" id="ARBA00022989"/>
    </source>
</evidence>
<keyword evidence="5 7" id="KW-0472">Membrane</keyword>
<evidence type="ECO:0000256" key="3">
    <source>
        <dbReference type="ARBA" id="ARBA00022692"/>
    </source>
</evidence>